<gene>
    <name evidence="11" type="primary">apt</name>
    <name evidence="13" type="ORF">ISP25_09895</name>
</gene>
<dbReference type="Proteomes" id="UP001620339">
    <property type="component" value="Unassembled WGS sequence"/>
</dbReference>
<comment type="function">
    <text evidence="11">Catalyzes a salvage reaction resulting in the formation of AMP, that is energically less costly than de novo synthesis.</text>
</comment>
<dbReference type="PANTHER" id="PTHR11776:SF7">
    <property type="entry name" value="PHOSPHORIBOSYLTRANSFERASE DOMAIN-CONTAINING PROTEIN"/>
    <property type="match status" value="1"/>
</dbReference>
<dbReference type="PANTHER" id="PTHR11776">
    <property type="entry name" value="ADENINE PHOSPHORIBOSYLTRANSFERASE"/>
    <property type="match status" value="1"/>
</dbReference>
<evidence type="ECO:0000256" key="10">
    <source>
        <dbReference type="ARBA" id="ARBA00022726"/>
    </source>
</evidence>
<feature type="domain" description="Phosphoribosyltransferase" evidence="12">
    <location>
        <begin position="57"/>
        <end position="170"/>
    </location>
</feature>
<evidence type="ECO:0000256" key="7">
    <source>
        <dbReference type="ARBA" id="ARBA00022490"/>
    </source>
</evidence>
<evidence type="ECO:0000256" key="4">
    <source>
        <dbReference type="ARBA" id="ARBA00008391"/>
    </source>
</evidence>
<evidence type="ECO:0000256" key="11">
    <source>
        <dbReference type="HAMAP-Rule" id="MF_00004"/>
    </source>
</evidence>
<sequence length="191" mass="19976">MGRRSRPAGGRALLTVGDARPSFAALIRAVADFPKPGVLFRDVTPLLADAQGFADCVAALAAPWRDAGVQAVCGIEARGFIFGAVLARALGAGFVPLRKPGKLPPPVLAVDYQLEYGSDRLEARSDAIAPGTRVLLVDDVLATGGTLAAAQALVAHFGGDVVGASVLIELEALRGRERWMGEQPLHALLRY</sequence>
<proteinExistence type="inferred from homology"/>
<evidence type="ECO:0000256" key="6">
    <source>
        <dbReference type="ARBA" id="ARBA00011893"/>
    </source>
</evidence>
<dbReference type="EC" id="2.4.2.7" evidence="6 11"/>
<keyword evidence="7 11" id="KW-0963">Cytoplasm</keyword>
<comment type="similarity">
    <text evidence="4 11">Belongs to the purine/pyrimidine phosphoribosyltransferase family.</text>
</comment>
<accession>A0ABW8J8E9</accession>
<dbReference type="EMBL" id="JADIKK010000008">
    <property type="protein sequence ID" value="MFK2877379.1"/>
    <property type="molecule type" value="Genomic_DNA"/>
</dbReference>
<dbReference type="CDD" id="cd06223">
    <property type="entry name" value="PRTases_typeI"/>
    <property type="match status" value="1"/>
</dbReference>
<keyword evidence="8 11" id="KW-0328">Glycosyltransferase</keyword>
<dbReference type="InterPro" id="IPR005764">
    <property type="entry name" value="Ade_phspho_trans"/>
</dbReference>
<dbReference type="InterPro" id="IPR050120">
    <property type="entry name" value="Adenine_PRTase"/>
</dbReference>
<dbReference type="NCBIfam" id="TIGR01090">
    <property type="entry name" value="apt"/>
    <property type="match status" value="1"/>
</dbReference>
<dbReference type="NCBIfam" id="NF002636">
    <property type="entry name" value="PRK02304.1-5"/>
    <property type="match status" value="1"/>
</dbReference>
<dbReference type="RefSeq" id="WP_404613573.1">
    <property type="nucleotide sequence ID" value="NZ_JADIKK010000008.1"/>
</dbReference>
<name>A0ABW8J8E9_9GAMM</name>
<evidence type="ECO:0000256" key="8">
    <source>
        <dbReference type="ARBA" id="ARBA00022676"/>
    </source>
</evidence>
<evidence type="ECO:0000256" key="3">
    <source>
        <dbReference type="ARBA" id="ARBA00004659"/>
    </source>
</evidence>
<dbReference type="Pfam" id="PF00156">
    <property type="entry name" value="Pribosyltran"/>
    <property type="match status" value="1"/>
</dbReference>
<evidence type="ECO:0000256" key="2">
    <source>
        <dbReference type="ARBA" id="ARBA00004496"/>
    </source>
</evidence>
<evidence type="ECO:0000259" key="12">
    <source>
        <dbReference type="Pfam" id="PF00156"/>
    </source>
</evidence>
<dbReference type="NCBIfam" id="NF002634">
    <property type="entry name" value="PRK02304.1-3"/>
    <property type="match status" value="1"/>
</dbReference>
<evidence type="ECO:0000313" key="13">
    <source>
        <dbReference type="EMBL" id="MFK2877379.1"/>
    </source>
</evidence>
<dbReference type="InterPro" id="IPR029057">
    <property type="entry name" value="PRTase-like"/>
</dbReference>
<dbReference type="SUPFAM" id="SSF53271">
    <property type="entry name" value="PRTase-like"/>
    <property type="match status" value="1"/>
</dbReference>
<comment type="caution">
    <text evidence="13">The sequence shown here is derived from an EMBL/GenBank/DDBJ whole genome shotgun (WGS) entry which is preliminary data.</text>
</comment>
<evidence type="ECO:0000256" key="1">
    <source>
        <dbReference type="ARBA" id="ARBA00000868"/>
    </source>
</evidence>
<dbReference type="Gene3D" id="3.40.50.2020">
    <property type="match status" value="1"/>
</dbReference>
<comment type="catalytic activity">
    <reaction evidence="1 11">
        <text>AMP + diphosphate = 5-phospho-alpha-D-ribose 1-diphosphate + adenine</text>
        <dbReference type="Rhea" id="RHEA:16609"/>
        <dbReference type="ChEBI" id="CHEBI:16708"/>
        <dbReference type="ChEBI" id="CHEBI:33019"/>
        <dbReference type="ChEBI" id="CHEBI:58017"/>
        <dbReference type="ChEBI" id="CHEBI:456215"/>
        <dbReference type="EC" id="2.4.2.7"/>
    </reaction>
</comment>
<comment type="subunit">
    <text evidence="5 11">Homodimer.</text>
</comment>
<comment type="subcellular location">
    <subcellularLocation>
        <location evidence="2 11">Cytoplasm</location>
    </subcellularLocation>
</comment>
<dbReference type="HAMAP" id="MF_00004">
    <property type="entry name" value="Aden_phosphoribosyltr"/>
    <property type="match status" value="1"/>
</dbReference>
<comment type="pathway">
    <text evidence="3 11">Purine metabolism; AMP biosynthesis via salvage pathway; AMP from adenine: step 1/1.</text>
</comment>
<evidence type="ECO:0000256" key="9">
    <source>
        <dbReference type="ARBA" id="ARBA00022679"/>
    </source>
</evidence>
<evidence type="ECO:0000256" key="5">
    <source>
        <dbReference type="ARBA" id="ARBA00011738"/>
    </source>
</evidence>
<keyword evidence="10 11" id="KW-0660">Purine salvage</keyword>
<keyword evidence="9 11" id="KW-0808">Transferase</keyword>
<dbReference type="GO" id="GO:0003999">
    <property type="term" value="F:adenine phosphoribosyltransferase activity"/>
    <property type="evidence" value="ECO:0007669"/>
    <property type="project" value="UniProtKB-EC"/>
</dbReference>
<dbReference type="InterPro" id="IPR000836">
    <property type="entry name" value="PRTase_dom"/>
</dbReference>
<protein>
    <recommendedName>
        <fullName evidence="6 11">Adenine phosphoribosyltransferase</fullName>
        <shortName evidence="11">APRT</shortName>
        <ecNumber evidence="6 11">2.4.2.7</ecNumber>
    </recommendedName>
</protein>
<reference evidence="13 14" key="1">
    <citation type="submission" date="2020-10" db="EMBL/GenBank/DDBJ databases">
        <title>Phylogeny of dyella-like bacteria.</title>
        <authorList>
            <person name="Fu J."/>
        </authorList>
    </citation>
    <scope>NUCLEOTIDE SEQUENCE [LARGE SCALE GENOMIC DNA]</scope>
    <source>
        <strain evidence="13 14">KACC 19113</strain>
    </source>
</reference>
<organism evidence="13 14">
    <name type="scientific">Rhodanobacter hydrolyticus</name>
    <dbReference type="NCBI Taxonomy" id="2250595"/>
    <lineage>
        <taxon>Bacteria</taxon>
        <taxon>Pseudomonadati</taxon>
        <taxon>Pseudomonadota</taxon>
        <taxon>Gammaproteobacteria</taxon>
        <taxon>Lysobacterales</taxon>
        <taxon>Rhodanobacteraceae</taxon>
        <taxon>Rhodanobacter</taxon>
    </lineage>
</organism>
<evidence type="ECO:0000313" key="14">
    <source>
        <dbReference type="Proteomes" id="UP001620339"/>
    </source>
</evidence>
<keyword evidence="14" id="KW-1185">Reference proteome</keyword>